<dbReference type="RefSeq" id="WP_074216442.1">
    <property type="nucleotide sequence ID" value="NZ_FSRG01000004.1"/>
</dbReference>
<organism evidence="1 2">
    <name type="scientific">Halodesulfovibrio marinisediminis DSM 17456</name>
    <dbReference type="NCBI Taxonomy" id="1121457"/>
    <lineage>
        <taxon>Bacteria</taxon>
        <taxon>Pseudomonadati</taxon>
        <taxon>Thermodesulfobacteriota</taxon>
        <taxon>Desulfovibrionia</taxon>
        <taxon>Desulfovibrionales</taxon>
        <taxon>Desulfovibrionaceae</taxon>
        <taxon>Halodesulfovibrio</taxon>
    </lineage>
</organism>
<protein>
    <recommendedName>
        <fullName evidence="3">Tetratricopeptide repeat-containing protein</fullName>
    </recommendedName>
</protein>
<keyword evidence="2" id="KW-1185">Reference proteome</keyword>
<evidence type="ECO:0008006" key="3">
    <source>
        <dbReference type="Google" id="ProtNLM"/>
    </source>
</evidence>
<reference evidence="2" key="1">
    <citation type="submission" date="2016-11" db="EMBL/GenBank/DDBJ databases">
        <authorList>
            <person name="Varghese N."/>
            <person name="Submissions S."/>
        </authorList>
    </citation>
    <scope>NUCLEOTIDE SEQUENCE [LARGE SCALE GENOMIC DNA]</scope>
    <source>
        <strain evidence="2">DSM 17456</strain>
    </source>
</reference>
<proteinExistence type="predicted"/>
<dbReference type="STRING" id="1121457.SAMN02745161_1211"/>
<sequence length="274" mass="31322">MSRRWIEANREEFARDIMRDFCMVSSILEEQFERFADSGAVSFTQVRDLLGSTMNKGLLWRLKDTAHHLLRTDAQAPVVAKALDWAISYVFHECIKLKEDAYQQQHYAPMFRALEQPAVESGIKDVVEPFSQLLGETRESMSREVARISFLLTRCKTLFCIYCAYNKQNRLLARLLFSRNELVKKVFGRDYDTLISSIYGTVPEEMYILAAEGLLEGGRLDEALEAATEAEQINPACTRAATVRQNIEELLKDSSPRRVKNCDLVSSESRDSEA</sequence>
<evidence type="ECO:0000313" key="2">
    <source>
        <dbReference type="Proteomes" id="UP000184694"/>
    </source>
</evidence>
<gene>
    <name evidence="1" type="ORF">SAMN02745161_1211</name>
</gene>
<accession>A0A1N6FBG2</accession>
<name>A0A1N6FBG2_9BACT</name>
<dbReference type="AlphaFoldDB" id="A0A1N6FBG2"/>
<dbReference type="Proteomes" id="UP000184694">
    <property type="component" value="Unassembled WGS sequence"/>
</dbReference>
<evidence type="ECO:0000313" key="1">
    <source>
        <dbReference type="EMBL" id="SIN92536.1"/>
    </source>
</evidence>
<dbReference type="EMBL" id="FSRG01000004">
    <property type="protein sequence ID" value="SIN92536.1"/>
    <property type="molecule type" value="Genomic_DNA"/>
</dbReference>